<dbReference type="RefSeq" id="WP_076557914.1">
    <property type="nucleotide sequence ID" value="NZ_FTOC01000003.1"/>
</dbReference>
<dbReference type="Proteomes" id="UP000187608">
    <property type="component" value="Unassembled WGS sequence"/>
</dbReference>
<gene>
    <name evidence="2" type="ORF">SAMN05421687_103277</name>
</gene>
<dbReference type="OrthoDB" id="6197054at2"/>
<proteinExistence type="predicted"/>
<dbReference type="PANTHER" id="PTHR33498:SF1">
    <property type="entry name" value="TRANSPOSASE FOR INSERTION SEQUENCE ELEMENT IS1557"/>
    <property type="match status" value="1"/>
</dbReference>
<dbReference type="AlphaFoldDB" id="A0A1N7J330"/>
<keyword evidence="3" id="KW-1185">Reference proteome</keyword>
<dbReference type="NCBIfam" id="NF033550">
    <property type="entry name" value="transpos_ISL3"/>
    <property type="match status" value="1"/>
</dbReference>
<evidence type="ECO:0000313" key="3">
    <source>
        <dbReference type="Proteomes" id="UP000187608"/>
    </source>
</evidence>
<evidence type="ECO:0000313" key="2">
    <source>
        <dbReference type="EMBL" id="SIS43709.1"/>
    </source>
</evidence>
<dbReference type="InterPro" id="IPR047951">
    <property type="entry name" value="Transpos_ISL3"/>
</dbReference>
<dbReference type="InterPro" id="IPR002560">
    <property type="entry name" value="Transposase_DDE"/>
</dbReference>
<dbReference type="EMBL" id="FTOC01000003">
    <property type="protein sequence ID" value="SIS43709.1"/>
    <property type="molecule type" value="Genomic_DNA"/>
</dbReference>
<reference evidence="3" key="1">
    <citation type="submission" date="2017-01" db="EMBL/GenBank/DDBJ databases">
        <authorList>
            <person name="Varghese N."/>
            <person name="Submissions S."/>
        </authorList>
    </citation>
    <scope>NUCLEOTIDE SEQUENCE [LARGE SCALE GENOMIC DNA]</scope>
    <source>
        <strain evidence="3">DSM 23127</strain>
    </source>
</reference>
<evidence type="ECO:0000259" key="1">
    <source>
        <dbReference type="Pfam" id="PF01610"/>
    </source>
</evidence>
<sequence length="396" mass="46012">MYKQFTTDILHLPTFTLNDEGERVEDGWVLGVEPGLQSHLCPLCFQESINHARNKHRILRHASISTQETIYIRVPVHRQRCEDCGITWTVEWPEIPVRGNVTVHFKQMIAKRGIGQSFEAVAREMAVPPSTVASWFYTYAEETLARPSDYEAPQALCMDEFAHKRGHSYSVALQDAHTGHVWQTHPGKSRACIQEGLRRYPFQAPEVIVTDLAPGMAQTVHEIWPETAIVVDKFHVIQLFTQALDRARKLEGNNGTSHKNIRHQRRLLMSHPKHLKKEEKENLRIWLGENPELKKQWVALQKFRDVYRAKSYKKAQKALEDWCSHYLFEGANATKSIAKTTLKWKQEILNHFIYQLTNARLEGTNNLIKTLKRRSYGCPNMYHFDLRIRMECRPPA</sequence>
<name>A0A1N7J330_9BACI</name>
<protein>
    <submittedName>
        <fullName evidence="2">Transposase</fullName>
    </submittedName>
</protein>
<feature type="domain" description="Transposase IS204/IS1001/IS1096/IS1165 DDE" evidence="1">
    <location>
        <begin position="156"/>
        <end position="388"/>
    </location>
</feature>
<accession>A0A1N7J330</accession>
<dbReference type="STRING" id="570947.SAMN05421687_103277"/>
<dbReference type="PANTHER" id="PTHR33498">
    <property type="entry name" value="TRANSPOSASE FOR INSERTION SEQUENCE ELEMENT IS1557"/>
    <property type="match status" value="1"/>
</dbReference>
<organism evidence="2 3">
    <name type="scientific">Salimicrobium flavidum</name>
    <dbReference type="NCBI Taxonomy" id="570947"/>
    <lineage>
        <taxon>Bacteria</taxon>
        <taxon>Bacillati</taxon>
        <taxon>Bacillota</taxon>
        <taxon>Bacilli</taxon>
        <taxon>Bacillales</taxon>
        <taxon>Bacillaceae</taxon>
        <taxon>Salimicrobium</taxon>
    </lineage>
</organism>
<dbReference type="Pfam" id="PF01610">
    <property type="entry name" value="DDE_Tnp_ISL3"/>
    <property type="match status" value="1"/>
</dbReference>